<dbReference type="SMART" id="SM01194">
    <property type="entry name" value="eRF1_1"/>
    <property type="match status" value="1"/>
</dbReference>
<dbReference type="InterPro" id="IPR029064">
    <property type="entry name" value="Ribosomal_eL30-like_sf"/>
</dbReference>
<organism evidence="7 8">
    <name type="scientific">Encephalitozoon hellem</name>
    <name type="common">Microsporidian parasite</name>
    <dbReference type="NCBI Taxonomy" id="27973"/>
    <lineage>
        <taxon>Eukaryota</taxon>
        <taxon>Fungi</taxon>
        <taxon>Fungi incertae sedis</taxon>
        <taxon>Microsporidia</taxon>
        <taxon>Unikaryonidae</taxon>
        <taxon>Encephalitozoon</taxon>
    </lineage>
</organism>
<evidence type="ECO:0000256" key="4">
    <source>
        <dbReference type="ARBA" id="ARBA00022490"/>
    </source>
</evidence>
<dbReference type="GO" id="GO:0070966">
    <property type="term" value="P:nuclear-transcribed mRNA catabolic process, no-go decay"/>
    <property type="evidence" value="ECO:0007669"/>
    <property type="project" value="InterPro"/>
</dbReference>
<dbReference type="EMBL" id="CP075149">
    <property type="protein sequence ID" value="UTX42830.1"/>
    <property type="molecule type" value="Genomic_DNA"/>
</dbReference>
<dbReference type="PANTHER" id="PTHR10853:SF0">
    <property type="entry name" value="PROTEIN PELOTA HOMOLOG"/>
    <property type="match status" value="1"/>
</dbReference>
<evidence type="ECO:0000256" key="2">
    <source>
        <dbReference type="ARBA" id="ARBA00004496"/>
    </source>
</evidence>
<dbReference type="GO" id="GO:0070481">
    <property type="term" value="P:nuclear-transcribed mRNA catabolic process, non-stop decay"/>
    <property type="evidence" value="ECO:0007669"/>
    <property type="project" value="InterPro"/>
</dbReference>
<accession>A0A9Q9C7H6</accession>
<evidence type="ECO:0000256" key="3">
    <source>
        <dbReference type="ARBA" id="ARBA00009504"/>
    </source>
</evidence>
<name>A0A9Q9C7H6_ENCHE</name>
<dbReference type="Pfam" id="PF03465">
    <property type="entry name" value="eRF1_3"/>
    <property type="match status" value="1"/>
</dbReference>
<keyword evidence="5" id="KW-0479">Metal-binding</keyword>
<dbReference type="GO" id="GO:0032790">
    <property type="term" value="P:ribosome disassembly"/>
    <property type="evidence" value="ECO:0007669"/>
    <property type="project" value="TreeGrafter"/>
</dbReference>
<comment type="similarity">
    <text evidence="3">Belongs to the eukaryotic release factor 1 family. Pelota subfamily.</text>
</comment>
<reference evidence="7" key="1">
    <citation type="submission" date="2021-05" db="EMBL/GenBank/DDBJ databases">
        <title>Encephalitozoon hellem ATCC 50604 Complete Genome.</title>
        <authorList>
            <person name="Mascarenhas dos Santos A.C."/>
            <person name="Julian A.T."/>
            <person name="Pombert J.-F."/>
        </authorList>
    </citation>
    <scope>NUCLEOTIDE SEQUENCE</scope>
    <source>
        <strain evidence="7">ATCC 50604</strain>
    </source>
</reference>
<dbReference type="GO" id="GO:0005737">
    <property type="term" value="C:cytoplasm"/>
    <property type="evidence" value="ECO:0007669"/>
    <property type="project" value="UniProtKB-SubCell"/>
</dbReference>
<evidence type="ECO:0000256" key="1">
    <source>
        <dbReference type="ARBA" id="ARBA00001968"/>
    </source>
</evidence>
<evidence type="ECO:0000256" key="5">
    <source>
        <dbReference type="ARBA" id="ARBA00022723"/>
    </source>
</evidence>
<dbReference type="GO" id="GO:0071025">
    <property type="term" value="P:RNA surveillance"/>
    <property type="evidence" value="ECO:0007669"/>
    <property type="project" value="InterPro"/>
</dbReference>
<dbReference type="Proteomes" id="UP001059546">
    <property type="component" value="Chromosome III"/>
</dbReference>
<dbReference type="InterPro" id="IPR005140">
    <property type="entry name" value="eRF1_Pelota-like_N"/>
</dbReference>
<dbReference type="GO" id="GO:0070651">
    <property type="term" value="P:nonfunctional rRNA decay"/>
    <property type="evidence" value="ECO:0007669"/>
    <property type="project" value="TreeGrafter"/>
</dbReference>
<evidence type="ECO:0000313" key="7">
    <source>
        <dbReference type="EMBL" id="UTX42830.1"/>
    </source>
</evidence>
<evidence type="ECO:0000313" key="8">
    <source>
        <dbReference type="Proteomes" id="UP001059546"/>
    </source>
</evidence>
<dbReference type="Gene3D" id="2.30.30.870">
    <property type="entry name" value="Pelota, domain A"/>
    <property type="match status" value="1"/>
</dbReference>
<feature type="domain" description="eRF1/Pelota-like N-terminal" evidence="6">
    <location>
        <begin position="1"/>
        <end position="127"/>
    </location>
</feature>
<dbReference type="GO" id="GO:0046872">
    <property type="term" value="F:metal ion binding"/>
    <property type="evidence" value="ECO:0007669"/>
    <property type="project" value="UniProtKB-KW"/>
</dbReference>
<dbReference type="SUPFAM" id="SSF55315">
    <property type="entry name" value="L30e-like"/>
    <property type="match status" value="1"/>
</dbReference>
<protein>
    <submittedName>
        <fullName evidence="7">Pelota-like protein</fullName>
    </submittedName>
</protein>
<keyword evidence="4" id="KW-0963">Cytoplasm</keyword>
<comment type="cofactor">
    <cofactor evidence="1">
        <name>a divalent metal cation</name>
        <dbReference type="ChEBI" id="CHEBI:60240"/>
    </cofactor>
</comment>
<dbReference type="Gene3D" id="3.30.1330.30">
    <property type="match status" value="1"/>
</dbReference>
<proteinExistence type="inferred from homology"/>
<dbReference type="PANTHER" id="PTHR10853">
    <property type="entry name" value="PELOTA"/>
    <property type="match status" value="1"/>
</dbReference>
<dbReference type="InterPro" id="IPR005142">
    <property type="entry name" value="eRF1_3"/>
</dbReference>
<sequence>MKLEKNKIDQRCISGSLRMTPEHQDDIYILSSVIDVGDMVTSVTTRKIQIDGKTQHRMTLTLKIKIESINVDLESSTIYLKGKTVLINEHVKLGSYHTIDVTLGQSFELEKEEWQEMSIRLLKEAAKPQPEVIFIVFYEKECVVSMVTRSKVSIILKQEMKNRKFGNVVKALEKYIGKVSLFVIASMFEVRNEFYRTVMGSKELKKACNSFCVVKVPPECRGCSNSKVISTILTDKELSKVFQGVQYIDDLKEMDGFLVKFAKGSDLICIGMESIREAMDYGALDRLMITDERIKPNDVEERKEMEAFCKEIQAMNCKISIIPVAHFSGERLKEMGGICGLLKFNYK</sequence>
<gene>
    <name evidence="7" type="ORF">GPU96_03g05540</name>
</gene>
<comment type="subcellular location">
    <subcellularLocation>
        <location evidence="2">Cytoplasm</location>
    </subcellularLocation>
</comment>
<dbReference type="InterPro" id="IPR004405">
    <property type="entry name" value="TF_pelota"/>
</dbReference>
<dbReference type="AlphaFoldDB" id="A0A9Q9C7H6"/>
<evidence type="ECO:0000259" key="6">
    <source>
        <dbReference type="SMART" id="SM01194"/>
    </source>
</evidence>
<dbReference type="Pfam" id="PF26356">
    <property type="entry name" value="Pelota_N"/>
    <property type="match status" value="1"/>
</dbReference>
<dbReference type="InterPro" id="IPR058547">
    <property type="entry name" value="Pelota_N"/>
</dbReference>
<dbReference type="InterPro" id="IPR038069">
    <property type="entry name" value="Pelota/DOM34_N"/>
</dbReference>
<dbReference type="SUPFAM" id="SSF159065">
    <property type="entry name" value="Dom34/Pelota N-terminal domain-like"/>
    <property type="match status" value="1"/>
</dbReference>